<dbReference type="GO" id="GO:0005737">
    <property type="term" value="C:cytoplasm"/>
    <property type="evidence" value="ECO:0007669"/>
    <property type="project" value="TreeGrafter"/>
</dbReference>
<dbReference type="AlphaFoldDB" id="A0AAW2B8N7"/>
<comment type="similarity">
    <text evidence="2">Belongs to the cytidine and deoxycytidylate deaminase family.</text>
</comment>
<dbReference type="EC" id="3.5.4.5" evidence="3"/>
<evidence type="ECO:0000256" key="8">
    <source>
        <dbReference type="ARBA" id="ARBA00040574"/>
    </source>
</evidence>
<dbReference type="PROSITE" id="PS00903">
    <property type="entry name" value="CYT_DCMP_DEAMINASES_1"/>
    <property type="match status" value="1"/>
</dbReference>
<evidence type="ECO:0000256" key="5">
    <source>
        <dbReference type="ARBA" id="ARBA00022737"/>
    </source>
</evidence>
<feature type="region of interest" description="Disordered" evidence="12">
    <location>
        <begin position="1"/>
        <end position="29"/>
    </location>
</feature>
<accession>A0AAW2B8N7</accession>
<evidence type="ECO:0000256" key="10">
    <source>
        <dbReference type="ARBA" id="ARBA00049252"/>
    </source>
</evidence>
<evidence type="ECO:0000256" key="12">
    <source>
        <dbReference type="SAM" id="MobiDB-lite"/>
    </source>
</evidence>
<dbReference type="InterPro" id="IPR016192">
    <property type="entry name" value="APOBEC/CMP_deaminase_Zn-bd"/>
</dbReference>
<evidence type="ECO:0000256" key="11">
    <source>
        <dbReference type="ARBA" id="ARBA00049558"/>
    </source>
</evidence>
<gene>
    <name evidence="14" type="ORF">ABG768_000902</name>
</gene>
<feature type="domain" description="CMP/dCMP-type deaminase" evidence="13">
    <location>
        <begin position="57"/>
        <end position="165"/>
    </location>
</feature>
<organism evidence="14 15">
    <name type="scientific">Culter alburnus</name>
    <name type="common">Topmouth culter</name>
    <dbReference type="NCBI Taxonomy" id="194366"/>
    <lineage>
        <taxon>Eukaryota</taxon>
        <taxon>Metazoa</taxon>
        <taxon>Chordata</taxon>
        <taxon>Craniata</taxon>
        <taxon>Vertebrata</taxon>
        <taxon>Euteleostomi</taxon>
        <taxon>Actinopterygii</taxon>
        <taxon>Neopterygii</taxon>
        <taxon>Teleostei</taxon>
        <taxon>Ostariophysi</taxon>
        <taxon>Cypriniformes</taxon>
        <taxon>Xenocyprididae</taxon>
        <taxon>Xenocypridinae</taxon>
        <taxon>Culter</taxon>
    </lineage>
</organism>
<evidence type="ECO:0000256" key="4">
    <source>
        <dbReference type="ARBA" id="ARBA00022723"/>
    </source>
</evidence>
<evidence type="ECO:0000256" key="7">
    <source>
        <dbReference type="ARBA" id="ARBA00022833"/>
    </source>
</evidence>
<proteinExistence type="inferred from homology"/>
<dbReference type="Gene3D" id="3.40.140.10">
    <property type="entry name" value="Cytidine Deaminase, domain 2"/>
    <property type="match status" value="2"/>
</dbReference>
<dbReference type="GO" id="GO:0004132">
    <property type="term" value="F:dCMP deaminase activity"/>
    <property type="evidence" value="ECO:0007669"/>
    <property type="project" value="TreeGrafter"/>
</dbReference>
<evidence type="ECO:0000256" key="6">
    <source>
        <dbReference type="ARBA" id="ARBA00022801"/>
    </source>
</evidence>
<dbReference type="GO" id="GO:0008270">
    <property type="term" value="F:zinc ion binding"/>
    <property type="evidence" value="ECO:0007669"/>
    <property type="project" value="InterPro"/>
</dbReference>
<dbReference type="PROSITE" id="PS51747">
    <property type="entry name" value="CYT_DCMP_DEAMINASES_2"/>
    <property type="match status" value="2"/>
</dbReference>
<protein>
    <recommendedName>
        <fullName evidence="8">Cytidine and dCMP deaminase domain-containing protein 1</fullName>
        <ecNumber evidence="3">3.5.4.5</ecNumber>
    </recommendedName>
    <alternativeName>
        <fullName evidence="9">Cytidine deaminase</fullName>
    </alternativeName>
</protein>
<keyword evidence="6" id="KW-0378">Hydrolase</keyword>
<dbReference type="FunFam" id="3.40.140.10:FF:000030">
    <property type="entry name" value="Cytidine and dCMP deaminase domain-containing protein 1"/>
    <property type="match status" value="1"/>
</dbReference>
<comment type="catalytic activity">
    <reaction evidence="11">
        <text>cytidine + H2O + H(+) = uridine + NH4(+)</text>
        <dbReference type="Rhea" id="RHEA:16069"/>
        <dbReference type="ChEBI" id="CHEBI:15377"/>
        <dbReference type="ChEBI" id="CHEBI:15378"/>
        <dbReference type="ChEBI" id="CHEBI:16704"/>
        <dbReference type="ChEBI" id="CHEBI:17562"/>
        <dbReference type="ChEBI" id="CHEBI:28938"/>
        <dbReference type="EC" id="3.5.4.5"/>
    </reaction>
</comment>
<comment type="cofactor">
    <cofactor evidence="1">
        <name>Zn(2+)</name>
        <dbReference type="ChEBI" id="CHEBI:29105"/>
    </cofactor>
</comment>
<dbReference type="Pfam" id="PF00383">
    <property type="entry name" value="dCMP_cyt_deam_1"/>
    <property type="match status" value="2"/>
</dbReference>
<dbReference type="SUPFAM" id="SSF53927">
    <property type="entry name" value="Cytidine deaminase-like"/>
    <property type="match status" value="2"/>
</dbReference>
<dbReference type="InterPro" id="IPR002125">
    <property type="entry name" value="CMP_dCMP_dom"/>
</dbReference>
<dbReference type="EMBL" id="JAWDJR010000001">
    <property type="protein sequence ID" value="KAK9981359.1"/>
    <property type="molecule type" value="Genomic_DNA"/>
</dbReference>
<name>A0AAW2B8N7_CULAL</name>
<dbReference type="PANTHER" id="PTHR11086:SF14">
    <property type="entry name" value="CYTIDINE AND DCMP DEAMINASE DOMAIN-CONTAINING PROTEIN 1"/>
    <property type="match status" value="1"/>
</dbReference>
<evidence type="ECO:0000256" key="9">
    <source>
        <dbReference type="ARBA" id="ARBA00041919"/>
    </source>
</evidence>
<dbReference type="GO" id="GO:0004126">
    <property type="term" value="F:cytidine deaminase activity"/>
    <property type="evidence" value="ECO:0007669"/>
    <property type="project" value="UniProtKB-EC"/>
</dbReference>
<comment type="catalytic activity">
    <reaction evidence="10">
        <text>2'-deoxycytidine + H2O + H(+) = 2'-deoxyuridine + NH4(+)</text>
        <dbReference type="Rhea" id="RHEA:13433"/>
        <dbReference type="ChEBI" id="CHEBI:15377"/>
        <dbReference type="ChEBI" id="CHEBI:15378"/>
        <dbReference type="ChEBI" id="CHEBI:15698"/>
        <dbReference type="ChEBI" id="CHEBI:16450"/>
        <dbReference type="ChEBI" id="CHEBI:28938"/>
        <dbReference type="EC" id="3.5.4.5"/>
    </reaction>
</comment>
<sequence length="515" mass="58485">MAASDSRRSYGDFEGNRSIPNGEEVRNVRDTGVQTDAKVQGQGPRLSKANLFTLLSLWMELFPKKEPCQRENDPQRRSERKYICVQAGDSGLVVVHERRVLGLHCSSVQLHAGQVAVVKHGPRLKGCDLYFSRKPCSTCLKMLINAGVNRISYWPGDAEIGLLSDRHDHADSSHQEAILDATAAERLKSNSRPHICVLLQPLDSTMLQFVEETSQNCDFFGKIAADNPTLDVADIFRKERWNNLNDFLEKFFINDEEQHMYVLNKMGLENFCVEPNFSNLRQHMRNLIRILTSVAASVPVLQDEYGFFMREPLGTGSPALPQDVIRHCIIQARLLACRTEDPKVGVGAVIWAEGKQSQCDGTGRLYLVGCGYNAYPVGSQYAEYPQLDHKQKERQNRKYRYILHAEQNALTFRSAEIKEEENTMMFVTKCPCDECVPLIGCAGIKQIYTTDLDSNKVKHDISYLRFDKLNGVQKFIWQQKSARHTSEQAAPPTANGCMKRRDEETNFQCNKRLRS</sequence>
<evidence type="ECO:0000256" key="3">
    <source>
        <dbReference type="ARBA" id="ARBA00012783"/>
    </source>
</evidence>
<evidence type="ECO:0000313" key="15">
    <source>
        <dbReference type="Proteomes" id="UP001479290"/>
    </source>
</evidence>
<comment type="caution">
    <text evidence="14">The sequence shown here is derived from an EMBL/GenBank/DDBJ whole genome shotgun (WGS) entry which is preliminary data.</text>
</comment>
<dbReference type="InterPro" id="IPR015517">
    <property type="entry name" value="dCMP_deaminase-rel"/>
</dbReference>
<reference evidence="14 15" key="1">
    <citation type="submission" date="2024-05" db="EMBL/GenBank/DDBJ databases">
        <title>A high-quality chromosomal-level genome assembly of Topmouth culter (Culter alburnus).</title>
        <authorList>
            <person name="Zhao H."/>
        </authorList>
    </citation>
    <scope>NUCLEOTIDE SEQUENCE [LARGE SCALE GENOMIC DNA]</scope>
    <source>
        <strain evidence="14">CATC2023</strain>
        <tissue evidence="14">Muscle</tissue>
    </source>
</reference>
<feature type="domain" description="CMP/dCMP-type deaminase" evidence="13">
    <location>
        <begin position="323"/>
        <end position="472"/>
    </location>
</feature>
<dbReference type="InterPro" id="IPR016193">
    <property type="entry name" value="Cytidine_deaminase-like"/>
</dbReference>
<evidence type="ECO:0000259" key="13">
    <source>
        <dbReference type="PROSITE" id="PS51747"/>
    </source>
</evidence>
<keyword evidence="7" id="KW-0862">Zinc</keyword>
<dbReference type="FunFam" id="3.40.140.10:FF:000028">
    <property type="entry name" value="Cytidine and dCMP deaminase domain containing 1"/>
    <property type="match status" value="1"/>
</dbReference>
<feature type="compositionally biased region" description="Basic and acidic residues" evidence="12">
    <location>
        <begin position="1"/>
        <end position="15"/>
    </location>
</feature>
<dbReference type="PANTHER" id="PTHR11086">
    <property type="entry name" value="DEOXYCYTIDYLATE DEAMINASE-RELATED"/>
    <property type="match status" value="1"/>
</dbReference>
<evidence type="ECO:0000256" key="2">
    <source>
        <dbReference type="ARBA" id="ARBA00006576"/>
    </source>
</evidence>
<evidence type="ECO:0000313" key="14">
    <source>
        <dbReference type="EMBL" id="KAK9981359.1"/>
    </source>
</evidence>
<keyword evidence="5" id="KW-0677">Repeat</keyword>
<evidence type="ECO:0000256" key="1">
    <source>
        <dbReference type="ARBA" id="ARBA00001947"/>
    </source>
</evidence>
<keyword evidence="4" id="KW-0479">Metal-binding</keyword>
<dbReference type="Proteomes" id="UP001479290">
    <property type="component" value="Unassembled WGS sequence"/>
</dbReference>
<keyword evidence="15" id="KW-1185">Reference proteome</keyword>